<dbReference type="RefSeq" id="WP_073275037.1">
    <property type="nucleotide sequence ID" value="NZ_FRAC01000009.1"/>
</dbReference>
<evidence type="ECO:0008006" key="3">
    <source>
        <dbReference type="Google" id="ProtNLM"/>
    </source>
</evidence>
<dbReference type="AlphaFoldDB" id="A0A1M6Q355"/>
<organism evidence="1 2">
    <name type="scientific">Anaerocolumna jejuensis DSM 15929</name>
    <dbReference type="NCBI Taxonomy" id="1121322"/>
    <lineage>
        <taxon>Bacteria</taxon>
        <taxon>Bacillati</taxon>
        <taxon>Bacillota</taxon>
        <taxon>Clostridia</taxon>
        <taxon>Lachnospirales</taxon>
        <taxon>Lachnospiraceae</taxon>
        <taxon>Anaerocolumna</taxon>
    </lineage>
</organism>
<dbReference type="Gene3D" id="3.40.1580.10">
    <property type="entry name" value="SMI1/KNR4-like"/>
    <property type="match status" value="1"/>
</dbReference>
<keyword evidence="2" id="KW-1185">Reference proteome</keyword>
<evidence type="ECO:0000313" key="2">
    <source>
        <dbReference type="Proteomes" id="UP000184386"/>
    </source>
</evidence>
<protein>
    <recommendedName>
        <fullName evidence="3">SMI1 / KNR4 family (SUKH-1)</fullName>
    </recommendedName>
</protein>
<name>A0A1M6Q355_9FIRM</name>
<dbReference type="SUPFAM" id="SSF160631">
    <property type="entry name" value="SMI1/KNR4-like"/>
    <property type="match status" value="1"/>
</dbReference>
<evidence type="ECO:0000313" key="1">
    <source>
        <dbReference type="EMBL" id="SHK14679.1"/>
    </source>
</evidence>
<reference evidence="1 2" key="1">
    <citation type="submission" date="2016-11" db="EMBL/GenBank/DDBJ databases">
        <authorList>
            <person name="Jaros S."/>
            <person name="Januszkiewicz K."/>
            <person name="Wedrychowicz H."/>
        </authorList>
    </citation>
    <scope>NUCLEOTIDE SEQUENCE [LARGE SCALE GENOMIC DNA]</scope>
    <source>
        <strain evidence="1 2">DSM 15929</strain>
    </source>
</reference>
<proteinExistence type="predicted"/>
<dbReference type="InterPro" id="IPR037883">
    <property type="entry name" value="Knr4/Smi1-like_sf"/>
</dbReference>
<dbReference type="Proteomes" id="UP000184386">
    <property type="component" value="Unassembled WGS sequence"/>
</dbReference>
<gene>
    <name evidence="1" type="ORF">SAMN02745136_01849</name>
</gene>
<dbReference type="STRING" id="1121322.SAMN02745136_01849"/>
<sequence length="454" mass="53261">MRFFNRWNTNRKPVSKEKAFERLSDEHAAYIKDLVEKAGNADLKREVFGAEKHQYRLNPVLPIEIINEYEVKYHVKFPEEYVFFLTKVGNGGAGPYYGLYPLEKLEMYNEYAKVSGNNTWIDAALTKDDWAYRMNLLDEADDETYERLMEEACGGFNVIGTQGCTYDNLLMNNGSEKGKIVYFDWNLEPENVPYLTGMTFLDWYEKYFLEILEKRSVTSYGYVRLGTEEELISAFQNAERQEKQAILRSFYRFHKASRNTINFLMDIDDKELDAMRTELLFRFDVDKGIKLFEAMINGANQQGAVLCARRMPEEFYDRYYGKMLALLYGLEAPYEKLSYGSYKQKILYFLQNCKSLRAKELADFATDESNVEDERKTAIFVMGRAGDKMDCLEDFIHFMKSDSYWIAHTALQAMAGTKSNKLLETYEWMWNRYKEDKTMVSNLEIAFQTNGMKK</sequence>
<dbReference type="EMBL" id="FRAC01000009">
    <property type="protein sequence ID" value="SHK14679.1"/>
    <property type="molecule type" value="Genomic_DNA"/>
</dbReference>
<accession>A0A1M6Q355</accession>